<protein>
    <submittedName>
        <fullName evidence="2">Uncharacterized protein</fullName>
    </submittedName>
</protein>
<feature type="region of interest" description="Disordered" evidence="1">
    <location>
        <begin position="84"/>
        <end position="109"/>
    </location>
</feature>
<reference evidence="2 3" key="1">
    <citation type="submission" date="2021-06" db="EMBL/GenBank/DDBJ databases">
        <title>Caerostris extrusa draft genome.</title>
        <authorList>
            <person name="Kono N."/>
            <person name="Arakawa K."/>
        </authorList>
    </citation>
    <scope>NUCLEOTIDE SEQUENCE [LARGE SCALE GENOMIC DNA]</scope>
</reference>
<name>A0AAV4T2Z6_CAEEX</name>
<accession>A0AAV4T2Z6</accession>
<keyword evidence="3" id="KW-1185">Reference proteome</keyword>
<evidence type="ECO:0000256" key="1">
    <source>
        <dbReference type="SAM" id="MobiDB-lite"/>
    </source>
</evidence>
<dbReference type="Proteomes" id="UP001054945">
    <property type="component" value="Unassembled WGS sequence"/>
</dbReference>
<feature type="compositionally biased region" description="Basic and acidic residues" evidence="1">
    <location>
        <begin position="84"/>
        <end position="97"/>
    </location>
</feature>
<comment type="caution">
    <text evidence="2">The sequence shown here is derived from an EMBL/GenBank/DDBJ whole genome shotgun (WGS) entry which is preliminary data.</text>
</comment>
<sequence length="138" mass="15366">MGNLKNEINNWNPDFLHSITVLACVLENMELSEISINYVLLKIATVRLMLRSLCWGHCITERYSSLKCPFVCVADGKYHASEEAAAAQEDHSQTSDRKRNRSGSKKVSEKVESAAGKKVDILLPLTILMSVLLLTIST</sequence>
<gene>
    <name evidence="2" type="ORF">CEXT_136711</name>
</gene>
<dbReference type="EMBL" id="BPLR01010624">
    <property type="protein sequence ID" value="GIY40519.1"/>
    <property type="molecule type" value="Genomic_DNA"/>
</dbReference>
<evidence type="ECO:0000313" key="2">
    <source>
        <dbReference type="EMBL" id="GIY40519.1"/>
    </source>
</evidence>
<organism evidence="2 3">
    <name type="scientific">Caerostris extrusa</name>
    <name type="common">Bark spider</name>
    <name type="synonym">Caerostris bankana</name>
    <dbReference type="NCBI Taxonomy" id="172846"/>
    <lineage>
        <taxon>Eukaryota</taxon>
        <taxon>Metazoa</taxon>
        <taxon>Ecdysozoa</taxon>
        <taxon>Arthropoda</taxon>
        <taxon>Chelicerata</taxon>
        <taxon>Arachnida</taxon>
        <taxon>Araneae</taxon>
        <taxon>Araneomorphae</taxon>
        <taxon>Entelegynae</taxon>
        <taxon>Araneoidea</taxon>
        <taxon>Araneidae</taxon>
        <taxon>Caerostris</taxon>
    </lineage>
</organism>
<evidence type="ECO:0000313" key="3">
    <source>
        <dbReference type="Proteomes" id="UP001054945"/>
    </source>
</evidence>
<proteinExistence type="predicted"/>
<dbReference type="AlphaFoldDB" id="A0AAV4T2Z6"/>